<sequence length="235" mass="27600">MSIQIPTILLVGVFHISMEPDLVNKQKNNIEQVMNTLQTFQPTKIAVEKPYLIEEELDRNYQKYKRGDLLPGYDEVEQFGFPLASYFDHPRLYPVDDIVDMSSPSLNQVFEWAKEHQPDLFQEIIGVQSRLKEMENHSTLIDKLHYLNNPAYIAELQRVYMKLARVGDRQHQIGVRWLKQWHERDLAISANIARLVESDDRLLVIIGSDHLHLLHRFLSDSGDYHMVDSFDYLPR</sequence>
<name>A0ABY4GWX2_9BACI</name>
<dbReference type="InterPro" id="IPR043749">
    <property type="entry name" value="DUF5694"/>
</dbReference>
<organism evidence="1 2">
    <name type="scientific">Halobacillus shinanisalinarum</name>
    <dbReference type="NCBI Taxonomy" id="2932258"/>
    <lineage>
        <taxon>Bacteria</taxon>
        <taxon>Bacillati</taxon>
        <taxon>Bacillota</taxon>
        <taxon>Bacilli</taxon>
        <taxon>Bacillales</taxon>
        <taxon>Bacillaceae</taxon>
        <taxon>Halobacillus</taxon>
    </lineage>
</organism>
<evidence type="ECO:0000313" key="2">
    <source>
        <dbReference type="Proteomes" id="UP000831880"/>
    </source>
</evidence>
<dbReference type="EMBL" id="CP095074">
    <property type="protein sequence ID" value="UOQ92544.1"/>
    <property type="molecule type" value="Genomic_DNA"/>
</dbReference>
<accession>A0ABY4GWX2</accession>
<gene>
    <name evidence="1" type="ORF">MUO14_19155</name>
</gene>
<protein>
    <submittedName>
        <fullName evidence="1">DUF5694 domain-containing protein</fullName>
    </submittedName>
</protein>
<proteinExistence type="predicted"/>
<dbReference type="Pfam" id="PF18950">
    <property type="entry name" value="DUF5694"/>
    <property type="match status" value="1"/>
</dbReference>
<dbReference type="RefSeq" id="WP_244752152.1">
    <property type="nucleotide sequence ID" value="NZ_CP095074.1"/>
</dbReference>
<dbReference type="Proteomes" id="UP000831880">
    <property type="component" value="Chromosome"/>
</dbReference>
<keyword evidence="2" id="KW-1185">Reference proteome</keyword>
<evidence type="ECO:0000313" key="1">
    <source>
        <dbReference type="EMBL" id="UOQ92544.1"/>
    </source>
</evidence>
<reference evidence="1 2" key="1">
    <citation type="submission" date="2022-04" db="EMBL/GenBank/DDBJ databases">
        <title>Halobacillus sp. isolated from saltern.</title>
        <authorList>
            <person name="Won M."/>
            <person name="Lee C.-M."/>
            <person name="Woen H.-Y."/>
            <person name="Kwon S.-W."/>
        </authorList>
    </citation>
    <scope>NUCLEOTIDE SEQUENCE [LARGE SCALE GENOMIC DNA]</scope>
    <source>
        <strain evidence="1 2">SSTM10-2</strain>
    </source>
</reference>